<feature type="transmembrane region" description="Helical" evidence="3">
    <location>
        <begin position="177"/>
        <end position="195"/>
    </location>
</feature>
<dbReference type="Pfam" id="PF07690">
    <property type="entry name" value="MFS_1"/>
    <property type="match status" value="1"/>
</dbReference>
<organism evidence="5 6">
    <name type="scientific">Aspergillus parasiticus (strain ATCC 56775 / NRRL 5862 / SRRC 143 / SU-1)</name>
    <dbReference type="NCBI Taxonomy" id="1403190"/>
    <lineage>
        <taxon>Eukaryota</taxon>
        <taxon>Fungi</taxon>
        <taxon>Dikarya</taxon>
        <taxon>Ascomycota</taxon>
        <taxon>Pezizomycotina</taxon>
        <taxon>Eurotiomycetes</taxon>
        <taxon>Eurotiomycetidae</taxon>
        <taxon>Eurotiales</taxon>
        <taxon>Aspergillaceae</taxon>
        <taxon>Aspergillus</taxon>
        <taxon>Aspergillus subgen. Circumdati</taxon>
    </lineage>
</organism>
<feature type="transmembrane region" description="Helical" evidence="3">
    <location>
        <begin position="153"/>
        <end position="170"/>
    </location>
</feature>
<feature type="transmembrane region" description="Helical" evidence="3">
    <location>
        <begin position="375"/>
        <end position="395"/>
    </location>
</feature>
<dbReference type="SUPFAM" id="SSF103473">
    <property type="entry name" value="MFS general substrate transporter"/>
    <property type="match status" value="1"/>
</dbReference>
<reference evidence="5 6" key="1">
    <citation type="submission" date="2015-02" db="EMBL/GenBank/DDBJ databases">
        <title>Draft genome sequence of Aspergillus parasiticus SU-1.</title>
        <authorList>
            <person name="Yu J."/>
            <person name="Fedorova N."/>
            <person name="Yin Y."/>
            <person name="Losada L."/>
            <person name="Zafar N."/>
            <person name="Taujale R."/>
            <person name="Ehrlich K.C."/>
            <person name="Bhatnagar D."/>
            <person name="Cleveland T.E."/>
            <person name="Bennett J.W."/>
            <person name="Nierman W.C."/>
        </authorList>
    </citation>
    <scope>NUCLEOTIDE SEQUENCE [LARGE SCALE GENOMIC DNA]</scope>
    <source>
        <strain evidence="6">ATCC 56775 / NRRL 5862 / SRRC 143 / SU-1</strain>
    </source>
</reference>
<feature type="domain" description="Major facilitator superfamily (MFS) profile" evidence="4">
    <location>
        <begin position="50"/>
        <end position="432"/>
    </location>
</feature>
<comment type="subcellular location">
    <subcellularLocation>
        <location evidence="1">Membrane</location>
        <topology evidence="1">Multi-pass membrane protein</topology>
    </subcellularLocation>
</comment>
<evidence type="ECO:0000313" key="6">
    <source>
        <dbReference type="Proteomes" id="UP000033540"/>
    </source>
</evidence>
<keyword evidence="3" id="KW-0472">Membrane</keyword>
<dbReference type="InterPro" id="IPR036259">
    <property type="entry name" value="MFS_trans_sf"/>
</dbReference>
<dbReference type="PANTHER" id="PTHR11360">
    <property type="entry name" value="MONOCARBOXYLATE TRANSPORTER"/>
    <property type="match status" value="1"/>
</dbReference>
<feature type="transmembrane region" description="Helical" evidence="3">
    <location>
        <begin position="274"/>
        <end position="296"/>
    </location>
</feature>
<evidence type="ECO:0000313" key="5">
    <source>
        <dbReference type="EMBL" id="KJK68668.1"/>
    </source>
</evidence>
<evidence type="ECO:0000256" key="3">
    <source>
        <dbReference type="SAM" id="Phobius"/>
    </source>
</evidence>
<dbReference type="InterPro" id="IPR050327">
    <property type="entry name" value="Proton-linked_MCT"/>
</dbReference>
<dbReference type="GO" id="GO:0022857">
    <property type="term" value="F:transmembrane transporter activity"/>
    <property type="evidence" value="ECO:0007669"/>
    <property type="project" value="InterPro"/>
</dbReference>
<dbReference type="InterPro" id="IPR011701">
    <property type="entry name" value="MFS"/>
</dbReference>
<dbReference type="InterPro" id="IPR020846">
    <property type="entry name" value="MFS_dom"/>
</dbReference>
<proteinExistence type="inferred from homology"/>
<evidence type="ECO:0000256" key="2">
    <source>
        <dbReference type="ARBA" id="ARBA00006727"/>
    </source>
</evidence>
<dbReference type="Proteomes" id="UP000033540">
    <property type="component" value="Unassembled WGS sequence"/>
</dbReference>
<keyword evidence="3" id="KW-0812">Transmembrane</keyword>
<dbReference type="EMBL" id="JZEE01000029">
    <property type="protein sequence ID" value="KJK68668.1"/>
    <property type="molecule type" value="Genomic_DNA"/>
</dbReference>
<dbReference type="PANTHER" id="PTHR11360:SF130">
    <property type="entry name" value="MAJOR FACILITATOR SUPERFAMILY (MFS) PROFILE DOMAIN-CONTAINING PROTEIN-RELATED"/>
    <property type="match status" value="1"/>
</dbReference>
<feature type="transmembrane region" description="Helical" evidence="3">
    <location>
        <begin position="207"/>
        <end position="227"/>
    </location>
</feature>
<dbReference type="AlphaFoldDB" id="A0A0F0IRY8"/>
<feature type="transmembrane region" description="Helical" evidence="3">
    <location>
        <begin position="50"/>
        <end position="68"/>
    </location>
</feature>
<evidence type="ECO:0000256" key="1">
    <source>
        <dbReference type="ARBA" id="ARBA00004141"/>
    </source>
</evidence>
<comment type="similarity">
    <text evidence="2">Belongs to the major facilitator superfamily. Monocarboxylate porter (TC 2.A.1.13) family.</text>
</comment>
<feature type="transmembrane region" description="Helical" evidence="3">
    <location>
        <begin position="317"/>
        <end position="335"/>
    </location>
</feature>
<protein>
    <submittedName>
        <fullName evidence="5">Major Facilitator Superfamily protein</fullName>
    </submittedName>
</protein>
<feature type="transmembrane region" description="Helical" evidence="3">
    <location>
        <begin position="341"/>
        <end position="363"/>
    </location>
</feature>
<dbReference type="PROSITE" id="PS50850">
    <property type="entry name" value="MFS"/>
    <property type="match status" value="1"/>
</dbReference>
<dbReference type="Gene3D" id="1.20.1250.20">
    <property type="entry name" value="MFS general substrate transporter like domains"/>
    <property type="match status" value="1"/>
</dbReference>
<accession>A0A0F0IRY8</accession>
<evidence type="ECO:0000259" key="4">
    <source>
        <dbReference type="PROSITE" id="PS50850"/>
    </source>
</evidence>
<comment type="caution">
    <text evidence="5">The sequence shown here is derived from an EMBL/GenBank/DDBJ whole genome shotgun (WGS) entry which is preliminary data.</text>
</comment>
<feature type="transmembrane region" description="Helical" evidence="3">
    <location>
        <begin position="88"/>
        <end position="108"/>
    </location>
</feature>
<dbReference type="GO" id="GO:0016020">
    <property type="term" value="C:membrane"/>
    <property type="evidence" value="ECO:0007669"/>
    <property type="project" value="UniProtKB-SubCell"/>
</dbReference>
<name>A0A0F0IRY8_ASPPU</name>
<feature type="transmembrane region" description="Helical" evidence="3">
    <location>
        <begin position="248"/>
        <end position="268"/>
    </location>
</feature>
<feature type="transmembrane region" description="Helical" evidence="3">
    <location>
        <begin position="120"/>
        <end position="141"/>
    </location>
</feature>
<feature type="transmembrane region" description="Helical" evidence="3">
    <location>
        <begin position="407"/>
        <end position="430"/>
    </location>
</feature>
<gene>
    <name evidence="5" type="ORF">P875_00075798</name>
</gene>
<keyword evidence="3" id="KW-1133">Transmembrane helix</keyword>
<dbReference type="OrthoDB" id="6499973at2759"/>
<sequence>MSRIMEFADAQDISQMQEDSQESGIRDSDTEETSLKQAVVGEAPDGGLTAWLQVLCGHLIVFNVWGYINSYGIFESYYVATLNRSSSDIAWVGSLQIFFVYFLGSFSGRATDAGYIRTTLAVGLFMQLLGVFMTSLATSYWQLLLSQGVCQGIGDGLLFCPIVALMSTYFTTKRTIAISISACGAATGGLVFPAIAQTLLHRIGFAWTVRVMGFVLLFNAVVILLCVRQRLPPRKSGSLIELKAFTDLSYTLFAMGTFFCFWAVYYAYDYVRSFGQSIIGVSDYTSFSVLMIMNGLGLPGRLIPAFLSDRYTGPVNMFIPVSGCAAVILYSWIAIDSYGGLIAFVVVYGFFGGGVQSLFPSALASLTDEPSKSGVRIGMIFSIVSIASLTGPPIAGALIDIHGGQYLYAHLFGGSSMLLGCLLLLVARYCKCGMRLYQRM</sequence>